<protein>
    <submittedName>
        <fullName evidence="3">RRM domain-containing protein</fullName>
    </submittedName>
</protein>
<sequence length="173" mass="20271">MIVVSEAFAAHYFRWVTLLFDRVLFHCKPVLLTALLSDCHLLLYRDFFEDHVGPCSFDFIKLSQDQLKLFVAVRFETRDAAKECMHKYKDGEVLGYPVELTWFRDIRRYVSYQQSQGLRPATVPRNRAGHGNRNNYTSRNSYDRSSRNEYSISLEEKLLVNLTLLDVHIGINC</sequence>
<name>A0A915AWB3_PARUN</name>
<accession>A0A915AWB3</accession>
<organism evidence="2 3">
    <name type="scientific">Parascaris univalens</name>
    <name type="common">Nematode worm</name>
    <dbReference type="NCBI Taxonomy" id="6257"/>
    <lineage>
        <taxon>Eukaryota</taxon>
        <taxon>Metazoa</taxon>
        <taxon>Ecdysozoa</taxon>
        <taxon>Nematoda</taxon>
        <taxon>Chromadorea</taxon>
        <taxon>Rhabditida</taxon>
        <taxon>Spirurina</taxon>
        <taxon>Ascaridomorpha</taxon>
        <taxon>Ascaridoidea</taxon>
        <taxon>Ascarididae</taxon>
        <taxon>Parascaris</taxon>
    </lineage>
</organism>
<dbReference type="WBParaSite" id="PgR015_g100_t11">
    <property type="protein sequence ID" value="PgR015_g100_t11"/>
    <property type="gene ID" value="PgR015_g100"/>
</dbReference>
<reference evidence="3" key="1">
    <citation type="submission" date="2022-11" db="UniProtKB">
        <authorList>
            <consortium name="WormBaseParasite"/>
        </authorList>
    </citation>
    <scope>IDENTIFICATION</scope>
</reference>
<dbReference type="GO" id="GO:0003676">
    <property type="term" value="F:nucleic acid binding"/>
    <property type="evidence" value="ECO:0007669"/>
    <property type="project" value="InterPro"/>
</dbReference>
<evidence type="ECO:0000313" key="2">
    <source>
        <dbReference type="Proteomes" id="UP000887569"/>
    </source>
</evidence>
<dbReference type="InterPro" id="IPR035979">
    <property type="entry name" value="RBD_domain_sf"/>
</dbReference>
<evidence type="ECO:0000256" key="1">
    <source>
        <dbReference type="SAM" id="MobiDB-lite"/>
    </source>
</evidence>
<dbReference type="AlphaFoldDB" id="A0A915AWB3"/>
<keyword evidence="2" id="KW-1185">Reference proteome</keyword>
<dbReference type="CDD" id="cd00590">
    <property type="entry name" value="RRM_SF"/>
    <property type="match status" value="1"/>
</dbReference>
<feature type="region of interest" description="Disordered" evidence="1">
    <location>
        <begin position="117"/>
        <end position="143"/>
    </location>
</feature>
<dbReference type="SUPFAM" id="SSF54928">
    <property type="entry name" value="RNA-binding domain, RBD"/>
    <property type="match status" value="1"/>
</dbReference>
<evidence type="ECO:0000313" key="3">
    <source>
        <dbReference type="WBParaSite" id="PgR015_g100_t11"/>
    </source>
</evidence>
<proteinExistence type="predicted"/>
<dbReference type="Proteomes" id="UP000887569">
    <property type="component" value="Unplaced"/>
</dbReference>